<feature type="transmembrane region" description="Helical" evidence="1">
    <location>
        <begin position="6"/>
        <end position="31"/>
    </location>
</feature>
<reference evidence="2" key="1">
    <citation type="journal article" date="2021" name="PeerJ">
        <title>Extensive microbial diversity within the chicken gut microbiome revealed by metagenomics and culture.</title>
        <authorList>
            <person name="Gilroy R."/>
            <person name="Ravi A."/>
            <person name="Getino M."/>
            <person name="Pursley I."/>
            <person name="Horton D.L."/>
            <person name="Alikhan N.F."/>
            <person name="Baker D."/>
            <person name="Gharbi K."/>
            <person name="Hall N."/>
            <person name="Watson M."/>
            <person name="Adriaenssens E.M."/>
            <person name="Foster-Nyarko E."/>
            <person name="Jarju S."/>
            <person name="Secka A."/>
            <person name="Antonio M."/>
            <person name="Oren A."/>
            <person name="Chaudhuri R.R."/>
            <person name="La Ragione R."/>
            <person name="Hildebrand F."/>
            <person name="Pallen M.J."/>
        </authorList>
    </citation>
    <scope>NUCLEOTIDE SEQUENCE</scope>
    <source>
        <strain evidence="2">ChiGjej4B4-7305</strain>
    </source>
</reference>
<evidence type="ECO:0000313" key="3">
    <source>
        <dbReference type="Proteomes" id="UP000824037"/>
    </source>
</evidence>
<evidence type="ECO:0000313" key="2">
    <source>
        <dbReference type="EMBL" id="HIZ36228.1"/>
    </source>
</evidence>
<dbReference type="InterPro" id="IPR049820">
    <property type="entry name" value="Trnsprt_adja_ssu-like"/>
</dbReference>
<proteinExistence type="predicted"/>
<comment type="caution">
    <text evidence="2">The sequence shown here is derived from an EMBL/GenBank/DDBJ whole genome shotgun (WGS) entry which is preliminary data.</text>
</comment>
<keyword evidence="1" id="KW-0812">Transmembrane</keyword>
<dbReference type="AlphaFoldDB" id="A0A9D2EEY6"/>
<name>A0A9D2EEY6_9MICO</name>
<reference evidence="2" key="2">
    <citation type="submission" date="2021-04" db="EMBL/GenBank/DDBJ databases">
        <authorList>
            <person name="Gilroy R."/>
        </authorList>
    </citation>
    <scope>NUCLEOTIDE SEQUENCE</scope>
    <source>
        <strain evidence="2">ChiGjej4B4-7305</strain>
    </source>
</reference>
<gene>
    <name evidence="2" type="ORF">H9815_10645</name>
</gene>
<keyword evidence="1" id="KW-1133">Transmembrane helix</keyword>
<protein>
    <submittedName>
        <fullName evidence="2">Transporter small subunit</fullName>
    </submittedName>
</protein>
<dbReference type="EMBL" id="DXBY01000180">
    <property type="protein sequence ID" value="HIZ36228.1"/>
    <property type="molecule type" value="Genomic_DNA"/>
</dbReference>
<dbReference type="NCBIfam" id="NF038354">
    <property type="entry name" value="trnsprt_adja_43"/>
    <property type="match status" value="1"/>
</dbReference>
<accession>A0A9D2EEY6</accession>
<evidence type="ECO:0000256" key="1">
    <source>
        <dbReference type="SAM" id="Phobius"/>
    </source>
</evidence>
<sequence length="45" mass="5100">MSVSTVLLTAYVLLWPALVAVVLFVICKAFFSEWRTARKEGRDLV</sequence>
<organism evidence="2 3">
    <name type="scientific">Candidatus Ruania gallistercoris</name>
    <dbReference type="NCBI Taxonomy" id="2838746"/>
    <lineage>
        <taxon>Bacteria</taxon>
        <taxon>Bacillati</taxon>
        <taxon>Actinomycetota</taxon>
        <taxon>Actinomycetes</taxon>
        <taxon>Micrococcales</taxon>
        <taxon>Ruaniaceae</taxon>
        <taxon>Ruania</taxon>
    </lineage>
</organism>
<keyword evidence="1" id="KW-0472">Membrane</keyword>
<dbReference type="Proteomes" id="UP000824037">
    <property type="component" value="Unassembled WGS sequence"/>
</dbReference>